<dbReference type="Proteomes" id="UP000663879">
    <property type="component" value="Unassembled WGS sequence"/>
</dbReference>
<proteinExistence type="predicted"/>
<protein>
    <submittedName>
        <fullName evidence="1">Uncharacterized protein</fullName>
    </submittedName>
</protein>
<reference evidence="1" key="1">
    <citation type="submission" date="2021-02" db="EMBL/GenBank/DDBJ databases">
        <authorList>
            <person name="Nowell W R."/>
        </authorList>
    </citation>
    <scope>NUCLEOTIDE SEQUENCE</scope>
    <source>
        <strain evidence="1">Ploen Becks lab</strain>
    </source>
</reference>
<dbReference type="EMBL" id="CAJNOC010007173">
    <property type="protein sequence ID" value="CAF1093304.1"/>
    <property type="molecule type" value="Genomic_DNA"/>
</dbReference>
<evidence type="ECO:0000313" key="2">
    <source>
        <dbReference type="Proteomes" id="UP000663879"/>
    </source>
</evidence>
<keyword evidence="2" id="KW-1185">Reference proteome</keyword>
<accession>A0A814NI15</accession>
<comment type="caution">
    <text evidence="1">The sequence shown here is derived from an EMBL/GenBank/DDBJ whole genome shotgun (WGS) entry which is preliminary data.</text>
</comment>
<organism evidence="1 2">
    <name type="scientific">Brachionus calyciflorus</name>
    <dbReference type="NCBI Taxonomy" id="104777"/>
    <lineage>
        <taxon>Eukaryota</taxon>
        <taxon>Metazoa</taxon>
        <taxon>Spiralia</taxon>
        <taxon>Gnathifera</taxon>
        <taxon>Rotifera</taxon>
        <taxon>Eurotatoria</taxon>
        <taxon>Monogononta</taxon>
        <taxon>Pseudotrocha</taxon>
        <taxon>Ploima</taxon>
        <taxon>Brachionidae</taxon>
        <taxon>Brachionus</taxon>
    </lineage>
</organism>
<sequence length="98" mass="11761">TSLVIPHLEYAVQVWNPIQKKEISDLEGVQRRATKIITELRNLSYQDRLKKIELTNSEERRMRGDLIEQIKKVKKLDIVDWHHRLRNLSESYNTRSHN</sequence>
<dbReference type="AlphaFoldDB" id="A0A814NI15"/>
<feature type="non-terminal residue" evidence="1">
    <location>
        <position position="1"/>
    </location>
</feature>
<gene>
    <name evidence="1" type="ORF">OXX778_LOCUS20780</name>
</gene>
<name>A0A814NI15_9BILA</name>
<evidence type="ECO:0000313" key="1">
    <source>
        <dbReference type="EMBL" id="CAF1093304.1"/>
    </source>
</evidence>
<dbReference type="OrthoDB" id="10063766at2759"/>